<keyword evidence="3 6" id="KW-0812">Transmembrane</keyword>
<dbReference type="SUPFAM" id="SSF103481">
    <property type="entry name" value="Multidrug resistance efflux transporter EmrE"/>
    <property type="match status" value="1"/>
</dbReference>
<evidence type="ECO:0000256" key="4">
    <source>
        <dbReference type="ARBA" id="ARBA00022989"/>
    </source>
</evidence>
<evidence type="ECO:0000256" key="3">
    <source>
        <dbReference type="ARBA" id="ARBA00022692"/>
    </source>
</evidence>
<gene>
    <name evidence="7" type="ORF">METESE_11230</name>
</gene>
<dbReference type="EMBL" id="AP027081">
    <property type="protein sequence ID" value="BDU76165.1"/>
    <property type="molecule type" value="Genomic_DNA"/>
</dbReference>
<dbReference type="AlphaFoldDB" id="A0AA48GV30"/>
<keyword evidence="5 6" id="KW-0472">Membrane</keyword>
<keyword evidence="4 6" id="KW-1133">Transmembrane helix</keyword>
<sequence length="127" mass="13542">MNPYVKALPLILAGVLLNAFAQIAMKKGLTAVGGMTWDLPSLLRVGLHPWTLTCLGCYALSVVLWAGALNLVEVNYAYPFLALGFLANALLCRWLLGEGIPPLRWAALGLIVCGVALQAFTGLAKHP</sequence>
<evidence type="ECO:0000313" key="7">
    <source>
        <dbReference type="EMBL" id="BDU76165.1"/>
    </source>
</evidence>
<evidence type="ECO:0000256" key="2">
    <source>
        <dbReference type="ARBA" id="ARBA00022475"/>
    </source>
</evidence>
<name>A0AA48GV30_9BACT</name>
<dbReference type="PANTHER" id="PTHR30561:SF9">
    <property type="entry name" value="4-AMINO-4-DEOXY-L-ARABINOSE-PHOSPHOUNDECAPRENOL FLIPPASE SUBUNIT ARNF-RELATED"/>
    <property type="match status" value="1"/>
</dbReference>
<organism evidence="7 8">
    <name type="scientific">Mesoterricola sediminis</name>
    <dbReference type="NCBI Taxonomy" id="2927980"/>
    <lineage>
        <taxon>Bacteria</taxon>
        <taxon>Pseudomonadati</taxon>
        <taxon>Acidobacteriota</taxon>
        <taxon>Holophagae</taxon>
        <taxon>Holophagales</taxon>
        <taxon>Holophagaceae</taxon>
        <taxon>Mesoterricola</taxon>
    </lineage>
</organism>
<evidence type="ECO:0000256" key="5">
    <source>
        <dbReference type="ARBA" id="ARBA00023136"/>
    </source>
</evidence>
<reference evidence="7" key="1">
    <citation type="journal article" date="2023" name="Int. J. Syst. Evol. Microbiol.">
        <title>Mesoterricola silvestris gen. nov., sp. nov., Mesoterricola sediminis sp. nov., Geothrix oryzae sp. nov., Geothrix edaphica sp. nov., Geothrix rubra sp. nov., and Geothrix limicola sp. nov., six novel members of Acidobacteriota isolated from soils.</title>
        <authorList>
            <person name="Itoh H."/>
            <person name="Sugisawa Y."/>
            <person name="Mise K."/>
            <person name="Xu Z."/>
            <person name="Kuniyasu M."/>
            <person name="Ushijima N."/>
            <person name="Kawano K."/>
            <person name="Kobayashi E."/>
            <person name="Shiratori Y."/>
            <person name="Masuda Y."/>
            <person name="Senoo K."/>
        </authorList>
    </citation>
    <scope>NUCLEOTIDE SEQUENCE</scope>
    <source>
        <strain evidence="7">W786</strain>
    </source>
</reference>
<keyword evidence="8" id="KW-1185">Reference proteome</keyword>
<evidence type="ECO:0000256" key="6">
    <source>
        <dbReference type="SAM" id="Phobius"/>
    </source>
</evidence>
<dbReference type="PANTHER" id="PTHR30561">
    <property type="entry name" value="SMR FAMILY PROTON-DEPENDENT DRUG EFFLUX TRANSPORTER SUGE"/>
    <property type="match status" value="1"/>
</dbReference>
<dbReference type="GO" id="GO:0022857">
    <property type="term" value="F:transmembrane transporter activity"/>
    <property type="evidence" value="ECO:0007669"/>
    <property type="project" value="InterPro"/>
</dbReference>
<evidence type="ECO:0000256" key="1">
    <source>
        <dbReference type="ARBA" id="ARBA00004651"/>
    </source>
</evidence>
<dbReference type="Proteomes" id="UP001228113">
    <property type="component" value="Chromosome"/>
</dbReference>
<feature type="transmembrane region" description="Helical" evidence="6">
    <location>
        <begin position="76"/>
        <end position="96"/>
    </location>
</feature>
<evidence type="ECO:0008006" key="9">
    <source>
        <dbReference type="Google" id="ProtNLM"/>
    </source>
</evidence>
<accession>A0AA48GV30</accession>
<dbReference type="Gene3D" id="1.10.3730.20">
    <property type="match status" value="1"/>
</dbReference>
<keyword evidence="2" id="KW-1003">Cell membrane</keyword>
<dbReference type="GO" id="GO:0005886">
    <property type="term" value="C:plasma membrane"/>
    <property type="evidence" value="ECO:0007669"/>
    <property type="project" value="UniProtKB-SubCell"/>
</dbReference>
<feature type="transmembrane region" description="Helical" evidence="6">
    <location>
        <begin position="45"/>
        <end position="69"/>
    </location>
</feature>
<protein>
    <recommendedName>
        <fullName evidence="9">4-amino-4-deoxy-L-arabinose transferase</fullName>
    </recommendedName>
</protein>
<dbReference type="InterPro" id="IPR037185">
    <property type="entry name" value="EmrE-like"/>
</dbReference>
<dbReference type="RefSeq" id="WP_243334088.1">
    <property type="nucleotide sequence ID" value="NZ_AP027081.1"/>
</dbReference>
<proteinExistence type="predicted"/>
<feature type="transmembrane region" description="Helical" evidence="6">
    <location>
        <begin position="102"/>
        <end position="124"/>
    </location>
</feature>
<dbReference type="InterPro" id="IPR000390">
    <property type="entry name" value="Small_drug/metabolite_transptr"/>
</dbReference>
<comment type="subcellular location">
    <subcellularLocation>
        <location evidence="1">Cell membrane</location>
        <topology evidence="1">Multi-pass membrane protein</topology>
    </subcellularLocation>
</comment>
<evidence type="ECO:0000313" key="8">
    <source>
        <dbReference type="Proteomes" id="UP001228113"/>
    </source>
</evidence>
<dbReference type="KEGG" id="msea:METESE_11230"/>